<keyword evidence="4" id="KW-1185">Reference proteome</keyword>
<dbReference type="Proteomes" id="UP000316921">
    <property type="component" value="Chromosome"/>
</dbReference>
<feature type="transmembrane region" description="Helical" evidence="1">
    <location>
        <begin position="68"/>
        <end position="86"/>
    </location>
</feature>
<gene>
    <name evidence="3" type="ORF">Pla133_04700</name>
</gene>
<evidence type="ECO:0000313" key="4">
    <source>
        <dbReference type="Proteomes" id="UP000316921"/>
    </source>
</evidence>
<keyword evidence="1" id="KW-0812">Transmembrane</keyword>
<dbReference type="AlphaFoldDB" id="A0A518BEI7"/>
<dbReference type="EMBL" id="CP036287">
    <property type="protein sequence ID" value="QDU65405.1"/>
    <property type="molecule type" value="Genomic_DNA"/>
</dbReference>
<evidence type="ECO:0000259" key="2">
    <source>
        <dbReference type="Pfam" id="PF13248"/>
    </source>
</evidence>
<keyword evidence="1" id="KW-1133">Transmembrane helix</keyword>
<evidence type="ECO:0000256" key="1">
    <source>
        <dbReference type="SAM" id="Phobius"/>
    </source>
</evidence>
<dbReference type="Pfam" id="PF13248">
    <property type="entry name" value="Zn_ribbon_3"/>
    <property type="match status" value="1"/>
</dbReference>
<proteinExistence type="predicted"/>
<name>A0A518BEI7_9BACT</name>
<dbReference type="InterPro" id="IPR059113">
    <property type="entry name" value="Znf_ribbon"/>
</dbReference>
<dbReference type="Gene3D" id="2.20.28.30">
    <property type="entry name" value="RNA polymerase ii, chain L"/>
    <property type="match status" value="1"/>
</dbReference>
<feature type="domain" description="Putative zinc-ribbon" evidence="2">
    <location>
        <begin position="12"/>
        <end position="35"/>
    </location>
</feature>
<dbReference type="KEGG" id="pbap:Pla133_04700"/>
<dbReference type="RefSeq" id="WP_145061971.1">
    <property type="nucleotide sequence ID" value="NZ_CP036287.1"/>
</dbReference>
<sequence length="87" mass="9444">MSRARRRRQVATFACPNCGADVRSDALACPECGSDAETGWSDETLYDGLDLPWDGSEPERRLKTGPGLPLRLIAGVLLILLVLALVF</sequence>
<evidence type="ECO:0000313" key="3">
    <source>
        <dbReference type="EMBL" id="QDU65405.1"/>
    </source>
</evidence>
<accession>A0A518BEI7</accession>
<reference evidence="3 4" key="1">
    <citation type="submission" date="2019-02" db="EMBL/GenBank/DDBJ databases">
        <title>Deep-cultivation of Planctomycetes and their phenomic and genomic characterization uncovers novel biology.</title>
        <authorList>
            <person name="Wiegand S."/>
            <person name="Jogler M."/>
            <person name="Boedeker C."/>
            <person name="Pinto D."/>
            <person name="Vollmers J."/>
            <person name="Rivas-Marin E."/>
            <person name="Kohn T."/>
            <person name="Peeters S.H."/>
            <person name="Heuer A."/>
            <person name="Rast P."/>
            <person name="Oberbeckmann S."/>
            <person name="Bunk B."/>
            <person name="Jeske O."/>
            <person name="Meyerdierks A."/>
            <person name="Storesund J.E."/>
            <person name="Kallscheuer N."/>
            <person name="Luecker S."/>
            <person name="Lage O.M."/>
            <person name="Pohl T."/>
            <person name="Merkel B.J."/>
            <person name="Hornburger P."/>
            <person name="Mueller R.-W."/>
            <person name="Bruemmer F."/>
            <person name="Labrenz M."/>
            <person name="Spormann A.M."/>
            <person name="Op den Camp H."/>
            <person name="Overmann J."/>
            <person name="Amann R."/>
            <person name="Jetten M.S.M."/>
            <person name="Mascher T."/>
            <person name="Medema M.H."/>
            <person name="Devos D.P."/>
            <person name="Kaster A.-K."/>
            <person name="Ovreas L."/>
            <person name="Rohde M."/>
            <person name="Galperin M.Y."/>
            <person name="Jogler C."/>
        </authorList>
    </citation>
    <scope>NUCLEOTIDE SEQUENCE [LARGE SCALE GENOMIC DNA]</scope>
    <source>
        <strain evidence="3 4">Pla133</strain>
    </source>
</reference>
<protein>
    <recommendedName>
        <fullName evidence="2">Putative zinc-ribbon domain-containing protein</fullName>
    </recommendedName>
</protein>
<keyword evidence="1" id="KW-0472">Membrane</keyword>
<organism evidence="3 4">
    <name type="scientific">Engelhardtia mirabilis</name>
    <dbReference type="NCBI Taxonomy" id="2528011"/>
    <lineage>
        <taxon>Bacteria</taxon>
        <taxon>Pseudomonadati</taxon>
        <taxon>Planctomycetota</taxon>
        <taxon>Planctomycetia</taxon>
        <taxon>Planctomycetia incertae sedis</taxon>
        <taxon>Engelhardtia</taxon>
    </lineage>
</organism>